<evidence type="ECO:0000256" key="1">
    <source>
        <dbReference type="SAM" id="SignalP"/>
    </source>
</evidence>
<proteinExistence type="predicted"/>
<dbReference type="SUPFAM" id="SSF55961">
    <property type="entry name" value="Bet v1-like"/>
    <property type="match status" value="1"/>
</dbReference>
<dbReference type="EMBL" id="REGN01005345">
    <property type="protein sequence ID" value="RNA13679.1"/>
    <property type="molecule type" value="Genomic_DNA"/>
</dbReference>
<name>A0A3M7QR39_BRAPC</name>
<feature type="signal peptide" evidence="1">
    <location>
        <begin position="1"/>
        <end position="22"/>
    </location>
</feature>
<keyword evidence="3" id="KW-1185">Reference proteome</keyword>
<evidence type="ECO:0000313" key="2">
    <source>
        <dbReference type="EMBL" id="RNA13679.1"/>
    </source>
</evidence>
<comment type="caution">
    <text evidence="2">The sequence shown here is derived from an EMBL/GenBank/DDBJ whole genome shotgun (WGS) entry which is preliminary data.</text>
</comment>
<organism evidence="2 3">
    <name type="scientific">Brachionus plicatilis</name>
    <name type="common">Marine rotifer</name>
    <name type="synonym">Brachionus muelleri</name>
    <dbReference type="NCBI Taxonomy" id="10195"/>
    <lineage>
        <taxon>Eukaryota</taxon>
        <taxon>Metazoa</taxon>
        <taxon>Spiralia</taxon>
        <taxon>Gnathifera</taxon>
        <taxon>Rotifera</taxon>
        <taxon>Eurotatoria</taxon>
        <taxon>Monogononta</taxon>
        <taxon>Pseudotrocha</taxon>
        <taxon>Ploima</taxon>
        <taxon>Brachionidae</taxon>
        <taxon>Brachionus</taxon>
    </lineage>
</organism>
<evidence type="ECO:0000313" key="3">
    <source>
        <dbReference type="Proteomes" id="UP000276133"/>
    </source>
</evidence>
<dbReference type="Proteomes" id="UP000276133">
    <property type="component" value="Unassembled WGS sequence"/>
</dbReference>
<gene>
    <name evidence="2" type="ORF">BpHYR1_034158</name>
</gene>
<keyword evidence="1" id="KW-0732">Signal</keyword>
<dbReference type="OrthoDB" id="9985770at2759"/>
<feature type="chain" id="PRO_5018105158" description="Polyketide cyclase" evidence="1">
    <location>
        <begin position="23"/>
        <end position="182"/>
    </location>
</feature>
<accession>A0A3M7QR39</accession>
<dbReference type="AlphaFoldDB" id="A0A3M7QR39"/>
<reference evidence="2 3" key="1">
    <citation type="journal article" date="2018" name="Sci. Rep.">
        <title>Genomic signatures of local adaptation to the degree of environmental predictability in rotifers.</title>
        <authorList>
            <person name="Franch-Gras L."/>
            <person name="Hahn C."/>
            <person name="Garcia-Roger E.M."/>
            <person name="Carmona M.J."/>
            <person name="Serra M."/>
            <person name="Gomez A."/>
        </authorList>
    </citation>
    <scope>NUCLEOTIDE SEQUENCE [LARGE SCALE GENOMIC DNA]</scope>
    <source>
        <strain evidence="2">HYR1</strain>
    </source>
</reference>
<sequence length="182" mass="21293">MIVLKNFKVKLILAVIVGAISSLYQLEDSHELHIAQKNVTLNKNRKEAFEFISNLTEFPTWFPNINSIRQIDSGKQMGIGKRFKMSNTYLFGIGESISSITVSGHQKPVLFEYLCDNMLMERNRLEFKLLDKQKTMVSWNIYSRKKSVLFKYTIGILYKFYYSQLLREALFSLQLSTNRQKN</sequence>
<protein>
    <recommendedName>
        <fullName evidence="4">Polyketide cyclase</fullName>
    </recommendedName>
</protein>
<evidence type="ECO:0008006" key="4">
    <source>
        <dbReference type="Google" id="ProtNLM"/>
    </source>
</evidence>